<evidence type="ECO:0008006" key="4">
    <source>
        <dbReference type="Google" id="ProtNLM"/>
    </source>
</evidence>
<gene>
    <name evidence="2" type="ORF">LC1Nh_0197</name>
</gene>
<dbReference type="AlphaFoldDB" id="A0A5Q0UET9"/>
<dbReference type="KEGG" id="ncon:LC1Nh_0197"/>
<reference evidence="3" key="1">
    <citation type="submission" date="2019-05" db="EMBL/GenBank/DDBJ databases">
        <title>Candidatus Nanohalobium constans, a novel model system to study the DPANN nano-sized archaea: genomic and physiological characterization of a nanoarchaeon co-cultured with its chitinotrophic host.</title>
        <authorList>
            <person name="La Cono V."/>
            <person name="Arcadi E."/>
            <person name="Crisafi F."/>
            <person name="Denaro R."/>
            <person name="La Spada G."/>
            <person name="Messina E."/>
            <person name="Smedile F."/>
            <person name="Toshchakov S.V."/>
            <person name="Shevchenko M.A."/>
            <person name="Golyshin P.N."/>
            <person name="Golyshina O.V."/>
            <person name="Ferrer M."/>
            <person name="Rohde M."/>
            <person name="Mushegian A."/>
            <person name="Sorokin D.Y."/>
            <person name="Giuliano L."/>
            <person name="Yakimov M.M."/>
        </authorList>
    </citation>
    <scope>NUCLEOTIDE SEQUENCE [LARGE SCALE GENOMIC DNA]</scope>
    <source>
        <strain evidence="3">LC1Nh</strain>
    </source>
</reference>
<protein>
    <recommendedName>
        <fullName evidence="4">DUF5683 domain-containing protein</fullName>
    </recommendedName>
</protein>
<evidence type="ECO:0000313" key="3">
    <source>
        <dbReference type="Proteomes" id="UP000377803"/>
    </source>
</evidence>
<dbReference type="RefSeq" id="WP_153549840.1">
    <property type="nucleotide sequence ID" value="NZ_CP040089.1"/>
</dbReference>
<evidence type="ECO:0000313" key="2">
    <source>
        <dbReference type="EMBL" id="QGA80102.1"/>
    </source>
</evidence>
<organism evidence="2 3">
    <name type="scientific">Candidatus Nanohalobium constans</name>
    <dbReference type="NCBI Taxonomy" id="2565781"/>
    <lineage>
        <taxon>Archaea</taxon>
        <taxon>Candidatus Nanohalarchaeota</taxon>
        <taxon>Candidatus Nanohalobia</taxon>
        <taxon>Candidatus Nanohalobiales</taxon>
        <taxon>Candidatus Nanohalobiaceae</taxon>
        <taxon>Candidatus Nanohalobium</taxon>
    </lineage>
</organism>
<proteinExistence type="predicted"/>
<keyword evidence="3" id="KW-1185">Reference proteome</keyword>
<keyword evidence="1" id="KW-1133">Transmembrane helix</keyword>
<dbReference type="Proteomes" id="UP000377803">
    <property type="component" value="Chromosome"/>
</dbReference>
<dbReference type="EMBL" id="CP040089">
    <property type="protein sequence ID" value="QGA80102.1"/>
    <property type="molecule type" value="Genomic_DNA"/>
</dbReference>
<evidence type="ECO:0000256" key="1">
    <source>
        <dbReference type="SAM" id="Phobius"/>
    </source>
</evidence>
<sequence length="71" mass="7706">MADDTYGIPALLSFFLPGLGQIIKGQVWKGIGLMLGAFISGLLALVLIGFLIYPIIWIYSVYDAYNTPAPN</sequence>
<keyword evidence="1" id="KW-0472">Membrane</keyword>
<dbReference type="OrthoDB" id="64860at2157"/>
<keyword evidence="1" id="KW-0812">Transmembrane</keyword>
<feature type="transmembrane region" description="Helical" evidence="1">
    <location>
        <begin position="35"/>
        <end position="59"/>
    </location>
</feature>
<name>A0A5Q0UET9_9ARCH</name>
<feature type="transmembrane region" description="Helical" evidence="1">
    <location>
        <begin position="6"/>
        <end position="23"/>
    </location>
</feature>
<dbReference type="GeneID" id="42364578"/>
<accession>A0A5Q0UET9</accession>